<protein>
    <submittedName>
        <fullName evidence="1">Uncharacterized protein</fullName>
    </submittedName>
</protein>
<accession>A0A2P2QM63</accession>
<name>A0A2P2QM63_RHIMU</name>
<organism evidence="1">
    <name type="scientific">Rhizophora mucronata</name>
    <name type="common">Asiatic mangrove</name>
    <dbReference type="NCBI Taxonomy" id="61149"/>
    <lineage>
        <taxon>Eukaryota</taxon>
        <taxon>Viridiplantae</taxon>
        <taxon>Streptophyta</taxon>
        <taxon>Embryophyta</taxon>
        <taxon>Tracheophyta</taxon>
        <taxon>Spermatophyta</taxon>
        <taxon>Magnoliopsida</taxon>
        <taxon>eudicotyledons</taxon>
        <taxon>Gunneridae</taxon>
        <taxon>Pentapetalae</taxon>
        <taxon>rosids</taxon>
        <taxon>fabids</taxon>
        <taxon>Malpighiales</taxon>
        <taxon>Rhizophoraceae</taxon>
        <taxon>Rhizophora</taxon>
    </lineage>
</organism>
<sequence>MYLLHNACLGIDYVGFTQCVVDKYNWKAFLSDH</sequence>
<dbReference type="AlphaFoldDB" id="A0A2P2QM63"/>
<proteinExistence type="predicted"/>
<dbReference type="EMBL" id="GGEC01087616">
    <property type="protein sequence ID" value="MBX68100.1"/>
    <property type="molecule type" value="Transcribed_RNA"/>
</dbReference>
<reference evidence="1" key="1">
    <citation type="submission" date="2018-02" db="EMBL/GenBank/DDBJ databases">
        <title>Rhizophora mucronata_Transcriptome.</title>
        <authorList>
            <person name="Meera S.P."/>
            <person name="Sreeshan A."/>
            <person name="Augustine A."/>
        </authorList>
    </citation>
    <scope>NUCLEOTIDE SEQUENCE</scope>
    <source>
        <tissue evidence="1">Leaf</tissue>
    </source>
</reference>
<evidence type="ECO:0000313" key="1">
    <source>
        <dbReference type="EMBL" id="MBX68100.1"/>
    </source>
</evidence>